<feature type="compositionally biased region" description="Acidic residues" evidence="5">
    <location>
        <begin position="19"/>
        <end position="28"/>
    </location>
</feature>
<dbReference type="PANTHER" id="PTHR22763:SF162">
    <property type="entry name" value="TRANSMEMBRANE E3 UBIQUITIN-PROTEIN LIGASE 1"/>
    <property type="match status" value="1"/>
</dbReference>
<keyword evidence="2 4" id="KW-0863">Zinc-finger</keyword>
<dbReference type="InterPro" id="IPR001841">
    <property type="entry name" value="Znf_RING"/>
</dbReference>
<feature type="domain" description="RING-type" evidence="6">
    <location>
        <begin position="83"/>
        <end position="131"/>
    </location>
</feature>
<dbReference type="EMBL" id="MU251410">
    <property type="protein sequence ID" value="KAG9236316.1"/>
    <property type="molecule type" value="Genomic_DNA"/>
</dbReference>
<organism evidence="7 8">
    <name type="scientific">Amylocarpus encephaloides</name>
    <dbReference type="NCBI Taxonomy" id="45428"/>
    <lineage>
        <taxon>Eukaryota</taxon>
        <taxon>Fungi</taxon>
        <taxon>Dikarya</taxon>
        <taxon>Ascomycota</taxon>
        <taxon>Pezizomycotina</taxon>
        <taxon>Leotiomycetes</taxon>
        <taxon>Helotiales</taxon>
        <taxon>Helotiales incertae sedis</taxon>
        <taxon>Amylocarpus</taxon>
    </lineage>
</organism>
<reference evidence="7" key="1">
    <citation type="journal article" date="2021" name="IMA Fungus">
        <title>Genomic characterization of three marine fungi, including Emericellopsis atlantica sp. nov. with signatures of a generalist lifestyle and marine biomass degradation.</title>
        <authorList>
            <person name="Hagestad O.C."/>
            <person name="Hou L."/>
            <person name="Andersen J.H."/>
            <person name="Hansen E.H."/>
            <person name="Altermark B."/>
            <person name="Li C."/>
            <person name="Kuhnert E."/>
            <person name="Cox R.J."/>
            <person name="Crous P.W."/>
            <person name="Spatafora J.W."/>
            <person name="Lail K."/>
            <person name="Amirebrahimi M."/>
            <person name="Lipzen A."/>
            <person name="Pangilinan J."/>
            <person name="Andreopoulos W."/>
            <person name="Hayes R.D."/>
            <person name="Ng V."/>
            <person name="Grigoriev I.V."/>
            <person name="Jackson S.A."/>
            <person name="Sutton T.D.S."/>
            <person name="Dobson A.D.W."/>
            <person name="Rama T."/>
        </authorList>
    </citation>
    <scope>NUCLEOTIDE SEQUENCE</scope>
    <source>
        <strain evidence="7">TRa018bII</strain>
    </source>
</reference>
<feature type="region of interest" description="Disordered" evidence="5">
    <location>
        <begin position="209"/>
        <end position="343"/>
    </location>
</feature>
<feature type="region of interest" description="Disordered" evidence="5">
    <location>
        <begin position="374"/>
        <end position="398"/>
    </location>
</feature>
<sequence>MNSWMDRTAPRPRFPNEWDNSDEDDDLEERFPDGHGGLEVEDDRTLSSLQTGIFGTKKVPSKTAIASLEVVKPEDLKDADKTCIICYNEFGVSNPEGLVERPLRLPKCKHIFGDGCIKKWFEDSDSCPYCRDKLPSELAISRTTALETLRSHRERIAHMAAVGYRSRHSFGGAPRFHLSEESGRTPATQYPQRAQDEYELEMNRTVGGWDHALSNRSSPGESNDNRRRPPRGRNGNNRAGHTFRPMSVGSARYLAPPMAPHPPLRAVPDGSPGGPISGNAARPSMMPALRGQGSGEATTTTTTTTSQTTPPRHRQSPSNSFSSSTEQPSPPVAVGSGENVRPRRSENLIDLMDGFTEARGENWTGTLGDSVAVPPDSPPSFPVNAGPPRNLPGNQSTYLPHFNDLGDPTTRFFRQHGLRETSPSPRWSH</sequence>
<dbReference type="AlphaFoldDB" id="A0A9P7YMH9"/>
<feature type="compositionally biased region" description="Low complexity" evidence="5">
    <location>
        <begin position="298"/>
        <end position="309"/>
    </location>
</feature>
<dbReference type="InterPro" id="IPR013083">
    <property type="entry name" value="Znf_RING/FYVE/PHD"/>
</dbReference>
<dbReference type="OrthoDB" id="8062037at2759"/>
<gene>
    <name evidence="7" type="ORF">BJ875DRAFT_234402</name>
</gene>
<evidence type="ECO:0000313" key="8">
    <source>
        <dbReference type="Proteomes" id="UP000824998"/>
    </source>
</evidence>
<comment type="caution">
    <text evidence="7">The sequence shown here is derived from an EMBL/GenBank/DDBJ whole genome shotgun (WGS) entry which is preliminary data.</text>
</comment>
<dbReference type="GO" id="GO:0043161">
    <property type="term" value="P:proteasome-mediated ubiquitin-dependent protein catabolic process"/>
    <property type="evidence" value="ECO:0007669"/>
    <property type="project" value="TreeGrafter"/>
</dbReference>
<dbReference type="PROSITE" id="PS50089">
    <property type="entry name" value="ZF_RING_2"/>
    <property type="match status" value="1"/>
</dbReference>
<evidence type="ECO:0000256" key="5">
    <source>
        <dbReference type="SAM" id="MobiDB-lite"/>
    </source>
</evidence>
<keyword evidence="8" id="KW-1185">Reference proteome</keyword>
<dbReference type="Gene3D" id="3.30.40.10">
    <property type="entry name" value="Zinc/RING finger domain, C3HC4 (zinc finger)"/>
    <property type="match status" value="1"/>
</dbReference>
<dbReference type="PANTHER" id="PTHR22763">
    <property type="entry name" value="RING ZINC FINGER PROTEIN"/>
    <property type="match status" value="1"/>
</dbReference>
<dbReference type="GO" id="GO:0012505">
    <property type="term" value="C:endomembrane system"/>
    <property type="evidence" value="ECO:0007669"/>
    <property type="project" value="TreeGrafter"/>
</dbReference>
<name>A0A9P7YMH9_9HELO</name>
<feature type="compositionally biased region" description="Polar residues" evidence="5">
    <location>
        <begin position="316"/>
        <end position="327"/>
    </location>
</feature>
<evidence type="ECO:0000313" key="7">
    <source>
        <dbReference type="EMBL" id="KAG9236316.1"/>
    </source>
</evidence>
<dbReference type="GO" id="GO:0044695">
    <property type="term" value="C:Dsc E3 ubiquitin ligase complex"/>
    <property type="evidence" value="ECO:0007669"/>
    <property type="project" value="TreeGrafter"/>
</dbReference>
<evidence type="ECO:0000256" key="3">
    <source>
        <dbReference type="ARBA" id="ARBA00022833"/>
    </source>
</evidence>
<evidence type="ECO:0000256" key="1">
    <source>
        <dbReference type="ARBA" id="ARBA00022723"/>
    </source>
</evidence>
<protein>
    <recommendedName>
        <fullName evidence="6">RING-type domain-containing protein</fullName>
    </recommendedName>
</protein>
<keyword evidence="3" id="KW-0862">Zinc</keyword>
<dbReference type="Pfam" id="PF13639">
    <property type="entry name" value="zf-RING_2"/>
    <property type="match status" value="1"/>
</dbReference>
<accession>A0A9P7YMH9</accession>
<evidence type="ECO:0000259" key="6">
    <source>
        <dbReference type="PROSITE" id="PS50089"/>
    </source>
</evidence>
<proteinExistence type="predicted"/>
<feature type="compositionally biased region" description="Basic and acidic residues" evidence="5">
    <location>
        <begin position="29"/>
        <end position="38"/>
    </location>
</feature>
<evidence type="ECO:0000256" key="4">
    <source>
        <dbReference type="PROSITE-ProRule" id="PRU00175"/>
    </source>
</evidence>
<dbReference type="SUPFAM" id="SSF57850">
    <property type="entry name" value="RING/U-box"/>
    <property type="match status" value="1"/>
</dbReference>
<keyword evidence="1" id="KW-0479">Metal-binding</keyword>
<dbReference type="SMART" id="SM00184">
    <property type="entry name" value="RING"/>
    <property type="match status" value="1"/>
</dbReference>
<evidence type="ECO:0000256" key="2">
    <source>
        <dbReference type="ARBA" id="ARBA00022771"/>
    </source>
</evidence>
<dbReference type="InterPro" id="IPR050731">
    <property type="entry name" value="HRD1_E3_ubiq-ligases"/>
</dbReference>
<feature type="region of interest" description="Disordered" evidence="5">
    <location>
        <begin position="1"/>
        <end position="40"/>
    </location>
</feature>
<dbReference type="Proteomes" id="UP000824998">
    <property type="component" value="Unassembled WGS sequence"/>
</dbReference>
<dbReference type="GO" id="GO:0008270">
    <property type="term" value="F:zinc ion binding"/>
    <property type="evidence" value="ECO:0007669"/>
    <property type="project" value="UniProtKB-KW"/>
</dbReference>
<dbReference type="GO" id="GO:0061630">
    <property type="term" value="F:ubiquitin protein ligase activity"/>
    <property type="evidence" value="ECO:0007669"/>
    <property type="project" value="TreeGrafter"/>
</dbReference>